<proteinExistence type="predicted"/>
<dbReference type="EMBL" id="QJKI01000002">
    <property type="protein sequence ID" value="PXX81360.1"/>
    <property type="molecule type" value="Genomic_DNA"/>
</dbReference>
<organism evidence="1 2">
    <name type="scientific">Rivihabitans pingtungensis</name>
    <dbReference type="NCBI Taxonomy" id="1054498"/>
    <lineage>
        <taxon>Bacteria</taxon>
        <taxon>Pseudomonadati</taxon>
        <taxon>Pseudomonadota</taxon>
        <taxon>Betaproteobacteria</taxon>
        <taxon>Neisseriales</taxon>
        <taxon>Aquaspirillaceae</taxon>
        <taxon>Rivihabitans</taxon>
    </lineage>
</organism>
<keyword evidence="2" id="KW-1185">Reference proteome</keyword>
<name>A0A318KUB3_9NEIS</name>
<dbReference type="Proteomes" id="UP000247555">
    <property type="component" value="Unassembled WGS sequence"/>
</dbReference>
<dbReference type="RefSeq" id="WP_146215037.1">
    <property type="nucleotide sequence ID" value="NZ_QJKI01000002.1"/>
</dbReference>
<sequence>MTISPLTHTHGIGLAIGGQAVAEIVLGRTLQLAQAASTCGHPDFPLTACRTIKATDTRAARLSTGLSWSADRMPSAHVASRVSIRPHRARSGARQHACAASPMVQLTSHHHVGIRLGLPLTATAALCPILQLPAHPAIHLGLSRLLPAHHVDSQKHGAQPAATSLHQMGHASPCRQRLAELKPRIPNAGPEQQQAMLRAPQAAAKRQEDAVRPSRHTVPLSTTIHFSPNIHVHEARPQQAHHSCMQQGLKQSFADFCDLMARYTHEHGRLAYGGNL</sequence>
<evidence type="ECO:0000313" key="2">
    <source>
        <dbReference type="Proteomes" id="UP000247555"/>
    </source>
</evidence>
<accession>A0A318KUB3</accession>
<protein>
    <submittedName>
        <fullName evidence="1">Uncharacterized protein</fullName>
    </submittedName>
</protein>
<reference evidence="1 2" key="1">
    <citation type="submission" date="2018-05" db="EMBL/GenBank/DDBJ databases">
        <title>Genomic Encyclopedia of Type Strains, Phase IV (KMG-IV): sequencing the most valuable type-strain genomes for metagenomic binning, comparative biology and taxonomic classification.</title>
        <authorList>
            <person name="Goeker M."/>
        </authorList>
    </citation>
    <scope>NUCLEOTIDE SEQUENCE [LARGE SCALE GENOMIC DNA]</scope>
    <source>
        <strain evidence="1 2">DSM 29661</strain>
    </source>
</reference>
<evidence type="ECO:0000313" key="1">
    <source>
        <dbReference type="EMBL" id="PXX81360.1"/>
    </source>
</evidence>
<comment type="caution">
    <text evidence="1">The sequence shown here is derived from an EMBL/GenBank/DDBJ whole genome shotgun (WGS) entry which is preliminary data.</text>
</comment>
<dbReference type="AlphaFoldDB" id="A0A318KUB3"/>
<gene>
    <name evidence="1" type="ORF">DFR34_102200</name>
</gene>